<organism evidence="2 5">
    <name type="scientific">Algibacter amylolyticus</name>
    <dbReference type="NCBI Taxonomy" id="1608400"/>
    <lineage>
        <taxon>Bacteria</taxon>
        <taxon>Pseudomonadati</taxon>
        <taxon>Bacteroidota</taxon>
        <taxon>Flavobacteriia</taxon>
        <taxon>Flavobacteriales</taxon>
        <taxon>Flavobacteriaceae</taxon>
        <taxon>Algibacter</taxon>
    </lineage>
</organism>
<sequence length="100" mass="12232">MQVVWTKQAEDSFNETIDYLLLKWTAKEANNFIDLVESIIEKIERNPKLFKRSVFDKQSREVIITKHTSMFYRELNEEVIEIEFFWNNYRDPKIKKEIIK</sequence>
<dbReference type="Proteomes" id="UP000322315">
    <property type="component" value="Unassembled WGS sequence"/>
</dbReference>
<evidence type="ECO:0000256" key="1">
    <source>
        <dbReference type="ARBA" id="ARBA00022649"/>
    </source>
</evidence>
<gene>
    <name evidence="2" type="ORF">F2B50_01500</name>
    <name evidence="3" type="ORF">FPF71_01500</name>
</gene>
<dbReference type="Proteomes" id="UP000315145">
    <property type="component" value="Unassembled WGS sequence"/>
</dbReference>
<dbReference type="InterPro" id="IPR035093">
    <property type="entry name" value="RelE/ParE_toxin_dom_sf"/>
</dbReference>
<dbReference type="RefSeq" id="WP_144114890.1">
    <property type="nucleotide sequence ID" value="NZ_JACHGE010000001.1"/>
</dbReference>
<dbReference type="Gene3D" id="3.30.2310.20">
    <property type="entry name" value="RelE-like"/>
    <property type="match status" value="1"/>
</dbReference>
<keyword evidence="1" id="KW-1277">Toxin-antitoxin system</keyword>
<dbReference type="EMBL" id="VWRS01000001">
    <property type="protein sequence ID" value="KAA5827543.1"/>
    <property type="molecule type" value="Genomic_DNA"/>
</dbReference>
<evidence type="ECO:0000313" key="5">
    <source>
        <dbReference type="Proteomes" id="UP000322315"/>
    </source>
</evidence>
<protein>
    <submittedName>
        <fullName evidence="2">Type II toxin-antitoxin system RelE/ParE family toxin</fullName>
    </submittedName>
</protein>
<evidence type="ECO:0000313" key="2">
    <source>
        <dbReference type="EMBL" id="KAA5827543.1"/>
    </source>
</evidence>
<accession>A0A5M7BD14</accession>
<comment type="caution">
    <text evidence="2">The sequence shown here is derived from an EMBL/GenBank/DDBJ whole genome shotgun (WGS) entry which is preliminary data.</text>
</comment>
<dbReference type="Pfam" id="PF05016">
    <property type="entry name" value="ParE_toxin"/>
    <property type="match status" value="1"/>
</dbReference>
<dbReference type="OrthoDB" id="1098070at2"/>
<reference evidence="3 4" key="2">
    <citation type="submission" date="2019-07" db="EMBL/GenBank/DDBJ databases">
        <title>Algibacter marinivivus sp. nov., isolated from the surface of a marine red alga.</title>
        <authorList>
            <person name="Zhong X."/>
            <person name="Xu W."/>
            <person name="Zhang Y."/>
            <person name="Zhang Q."/>
            <person name="Du Z."/>
        </authorList>
    </citation>
    <scope>NUCLEOTIDE SEQUENCE [LARGE SCALE GENOMIC DNA]</scope>
    <source>
        <strain evidence="3 4">RU-4-M-4</strain>
    </source>
</reference>
<name>A0A5M7BD14_9FLAO</name>
<dbReference type="EMBL" id="VMBF01000001">
    <property type="protein sequence ID" value="TSJ81788.1"/>
    <property type="molecule type" value="Genomic_DNA"/>
</dbReference>
<proteinExistence type="predicted"/>
<reference evidence="2 5" key="1">
    <citation type="journal article" date="2015" name="Int. J. Syst. Evol. Microbiol.">
        <title>Algibacter amylolyticus sp. nov., isolated from intertidal sediment.</title>
        <authorList>
            <person name="Zhang D.C."/>
            <person name="Wu J."/>
            <person name="Neuner K."/>
            <person name="Yao J."/>
            <person name="Margesin R."/>
        </authorList>
    </citation>
    <scope>NUCLEOTIDE SEQUENCE [LARGE SCALE GENOMIC DNA]</scope>
    <source>
        <strain evidence="2 5">RU-4-M-4</strain>
    </source>
</reference>
<keyword evidence="4" id="KW-1185">Reference proteome</keyword>
<dbReference type="InterPro" id="IPR007712">
    <property type="entry name" value="RelE/ParE_toxin"/>
</dbReference>
<dbReference type="AlphaFoldDB" id="A0A5M7BD14"/>
<reference evidence="2" key="3">
    <citation type="submission" date="2019-09" db="EMBL/GenBank/DDBJ databases">
        <authorList>
            <person name="Zhang D.-C."/>
        </authorList>
    </citation>
    <scope>NUCLEOTIDE SEQUENCE</scope>
    <source>
        <strain evidence="2">RU-4-M-4</strain>
    </source>
</reference>
<evidence type="ECO:0000313" key="3">
    <source>
        <dbReference type="EMBL" id="TSJ81788.1"/>
    </source>
</evidence>
<evidence type="ECO:0000313" key="4">
    <source>
        <dbReference type="Proteomes" id="UP000315145"/>
    </source>
</evidence>